<gene>
    <name evidence="2" type="ORF">CCMP2556_LOCUS49840</name>
    <name evidence="3" type="ORF">CCMP2556_LOCUS52942</name>
</gene>
<comment type="caution">
    <text evidence="2">The sequence shown here is derived from an EMBL/GenBank/DDBJ whole genome shotgun (WGS) entry which is preliminary data.</text>
</comment>
<name>A0ABP0S302_9DINO</name>
<organism evidence="2 4">
    <name type="scientific">Durusdinium trenchii</name>
    <dbReference type="NCBI Taxonomy" id="1381693"/>
    <lineage>
        <taxon>Eukaryota</taxon>
        <taxon>Sar</taxon>
        <taxon>Alveolata</taxon>
        <taxon>Dinophyceae</taxon>
        <taxon>Suessiales</taxon>
        <taxon>Symbiodiniaceae</taxon>
        <taxon>Durusdinium</taxon>
    </lineage>
</organism>
<evidence type="ECO:0000256" key="1">
    <source>
        <dbReference type="SAM" id="MobiDB-lite"/>
    </source>
</evidence>
<dbReference type="EMBL" id="CAXAMN010028027">
    <property type="protein sequence ID" value="CAK9114516.1"/>
    <property type="molecule type" value="Genomic_DNA"/>
</dbReference>
<feature type="region of interest" description="Disordered" evidence="1">
    <location>
        <begin position="100"/>
        <end position="123"/>
    </location>
</feature>
<keyword evidence="4" id="KW-1185">Reference proteome</keyword>
<sequence length="123" mass="14503">MRGEVLEWKSKFGWIKAHSSIDHPLLEKHRGKIYVNVIDLLNRDSLAPGDTCEFQLFSDVSGLGAEECWVLGGDDEDDWSQWNNEGWDFESDWNDWIKEEEDEDWQEGEWPDEEVPEEMKIDL</sequence>
<evidence type="ECO:0000313" key="2">
    <source>
        <dbReference type="EMBL" id="CAK9106701.1"/>
    </source>
</evidence>
<evidence type="ECO:0000313" key="3">
    <source>
        <dbReference type="EMBL" id="CAK9114516.1"/>
    </source>
</evidence>
<dbReference type="EMBL" id="CAXAMN010026916">
    <property type="protein sequence ID" value="CAK9106701.1"/>
    <property type="molecule type" value="Genomic_DNA"/>
</dbReference>
<proteinExistence type="predicted"/>
<feature type="compositionally biased region" description="Acidic residues" evidence="1">
    <location>
        <begin position="100"/>
        <end position="116"/>
    </location>
</feature>
<evidence type="ECO:0000313" key="4">
    <source>
        <dbReference type="Proteomes" id="UP001642484"/>
    </source>
</evidence>
<protein>
    <submittedName>
        <fullName evidence="2">Uncharacterized protein</fullName>
    </submittedName>
</protein>
<reference evidence="2 4" key="1">
    <citation type="submission" date="2024-02" db="EMBL/GenBank/DDBJ databases">
        <authorList>
            <person name="Chen Y."/>
            <person name="Shah S."/>
            <person name="Dougan E. K."/>
            <person name="Thang M."/>
            <person name="Chan C."/>
        </authorList>
    </citation>
    <scope>NUCLEOTIDE SEQUENCE [LARGE SCALE GENOMIC DNA]</scope>
</reference>
<dbReference type="Proteomes" id="UP001642484">
    <property type="component" value="Unassembled WGS sequence"/>
</dbReference>
<accession>A0ABP0S302</accession>